<feature type="region of interest" description="Disordered" evidence="1">
    <location>
        <begin position="1"/>
        <end position="33"/>
    </location>
</feature>
<evidence type="ECO:0000256" key="2">
    <source>
        <dbReference type="SAM" id="Phobius"/>
    </source>
</evidence>
<dbReference type="Proteomes" id="UP001172102">
    <property type="component" value="Unassembled WGS sequence"/>
</dbReference>
<dbReference type="AlphaFoldDB" id="A0AA40E1P2"/>
<keyword evidence="2" id="KW-0812">Transmembrane</keyword>
<keyword evidence="2" id="KW-0472">Membrane</keyword>
<evidence type="ECO:0000313" key="3">
    <source>
        <dbReference type="EMBL" id="KAK0719403.1"/>
    </source>
</evidence>
<gene>
    <name evidence="3" type="ORF">B0H67DRAFT_551776</name>
</gene>
<proteinExistence type="predicted"/>
<feature type="transmembrane region" description="Helical" evidence="2">
    <location>
        <begin position="106"/>
        <end position="126"/>
    </location>
</feature>
<name>A0AA40E1P2_9PEZI</name>
<evidence type="ECO:0000313" key="4">
    <source>
        <dbReference type="Proteomes" id="UP001172102"/>
    </source>
</evidence>
<accession>A0AA40E1P2</accession>
<reference evidence="3" key="1">
    <citation type="submission" date="2023-06" db="EMBL/GenBank/DDBJ databases">
        <title>Genome-scale phylogeny and comparative genomics of the fungal order Sordariales.</title>
        <authorList>
            <consortium name="Lawrence Berkeley National Laboratory"/>
            <person name="Hensen N."/>
            <person name="Bonometti L."/>
            <person name="Westerberg I."/>
            <person name="Brannstrom I.O."/>
            <person name="Guillou S."/>
            <person name="Cros-Aarteil S."/>
            <person name="Calhoun S."/>
            <person name="Haridas S."/>
            <person name="Kuo A."/>
            <person name="Mondo S."/>
            <person name="Pangilinan J."/>
            <person name="Riley R."/>
            <person name="Labutti K."/>
            <person name="Andreopoulos B."/>
            <person name="Lipzen A."/>
            <person name="Chen C."/>
            <person name="Yanf M."/>
            <person name="Daum C."/>
            <person name="Ng V."/>
            <person name="Clum A."/>
            <person name="Steindorff A."/>
            <person name="Ohm R."/>
            <person name="Martin F."/>
            <person name="Silar P."/>
            <person name="Natvig D."/>
            <person name="Lalanne C."/>
            <person name="Gautier V."/>
            <person name="Ament-Velasquez S.L."/>
            <person name="Kruys A."/>
            <person name="Hutchinson M.I."/>
            <person name="Powell A.J."/>
            <person name="Barry K."/>
            <person name="Miller A.N."/>
            <person name="Grigoriev I.V."/>
            <person name="Debuchy R."/>
            <person name="Gladieux P."/>
            <person name="Thoren M.H."/>
            <person name="Johannesson H."/>
        </authorList>
    </citation>
    <scope>NUCLEOTIDE SEQUENCE</scope>
    <source>
        <strain evidence="3">SMH4607-1</strain>
    </source>
</reference>
<keyword evidence="4" id="KW-1185">Reference proteome</keyword>
<keyword evidence="2" id="KW-1133">Transmembrane helix</keyword>
<sequence length="136" mass="14582">MDSSPEKNLALQTVNSKDKSLDPKKKPKVKKTSSKMPLFTTFKYAPKAPLPADVGDVAHDAVVRDGKTATKIKMAPGAVEAAIALMKEQRATILVKAQAQALRVRSTAIIVLPITAIAGLVSAYIFGTPEQRRGKE</sequence>
<dbReference type="EMBL" id="JAUKUA010000003">
    <property type="protein sequence ID" value="KAK0719403.1"/>
    <property type="molecule type" value="Genomic_DNA"/>
</dbReference>
<protein>
    <submittedName>
        <fullName evidence="3">Uncharacterized protein</fullName>
    </submittedName>
</protein>
<comment type="caution">
    <text evidence="3">The sequence shown here is derived from an EMBL/GenBank/DDBJ whole genome shotgun (WGS) entry which is preliminary data.</text>
</comment>
<organism evidence="3 4">
    <name type="scientific">Lasiosphaeris hirsuta</name>
    <dbReference type="NCBI Taxonomy" id="260670"/>
    <lineage>
        <taxon>Eukaryota</taxon>
        <taxon>Fungi</taxon>
        <taxon>Dikarya</taxon>
        <taxon>Ascomycota</taxon>
        <taxon>Pezizomycotina</taxon>
        <taxon>Sordariomycetes</taxon>
        <taxon>Sordariomycetidae</taxon>
        <taxon>Sordariales</taxon>
        <taxon>Lasiosphaeriaceae</taxon>
        <taxon>Lasiosphaeris</taxon>
    </lineage>
</organism>
<evidence type="ECO:0000256" key="1">
    <source>
        <dbReference type="SAM" id="MobiDB-lite"/>
    </source>
</evidence>